<accession>A0A2N9EE22</accession>
<organism evidence="2">
    <name type="scientific">Fagus sylvatica</name>
    <name type="common">Beechnut</name>
    <dbReference type="NCBI Taxonomy" id="28930"/>
    <lineage>
        <taxon>Eukaryota</taxon>
        <taxon>Viridiplantae</taxon>
        <taxon>Streptophyta</taxon>
        <taxon>Embryophyta</taxon>
        <taxon>Tracheophyta</taxon>
        <taxon>Spermatophyta</taxon>
        <taxon>Magnoliopsida</taxon>
        <taxon>eudicotyledons</taxon>
        <taxon>Gunneridae</taxon>
        <taxon>Pentapetalae</taxon>
        <taxon>rosids</taxon>
        <taxon>fabids</taxon>
        <taxon>Fagales</taxon>
        <taxon>Fagaceae</taxon>
        <taxon>Fagus</taxon>
    </lineage>
</organism>
<dbReference type="PANTHER" id="PTHR46033">
    <property type="entry name" value="PROTEIN MAIN-LIKE 2"/>
    <property type="match status" value="1"/>
</dbReference>
<reference evidence="2" key="1">
    <citation type="submission" date="2018-02" db="EMBL/GenBank/DDBJ databases">
        <authorList>
            <person name="Cohen D.B."/>
            <person name="Kent A.D."/>
        </authorList>
    </citation>
    <scope>NUCLEOTIDE SEQUENCE</scope>
</reference>
<dbReference type="InterPro" id="IPR019557">
    <property type="entry name" value="AminoTfrase-like_pln_mobile"/>
</dbReference>
<dbReference type="PANTHER" id="PTHR46033:SF8">
    <property type="entry name" value="PROTEIN MAINTENANCE OF MERISTEMS-LIKE"/>
    <property type="match status" value="1"/>
</dbReference>
<evidence type="ECO:0000313" key="2">
    <source>
        <dbReference type="EMBL" id="SPC72985.1"/>
    </source>
</evidence>
<evidence type="ECO:0000259" key="1">
    <source>
        <dbReference type="Pfam" id="PF10536"/>
    </source>
</evidence>
<dbReference type="InterPro" id="IPR044824">
    <property type="entry name" value="MAIN-like"/>
</dbReference>
<proteinExistence type="predicted"/>
<sequence length="213" mass="24251">MAPSSSLPNYLSFENQRTRCLDIGFNPDEGLLQDPQKHRSNDVKQGKEYSLRVRGGLQGLPAWWGKIHPPIGAKIRAAGIGFFLDAMSHYLTEHKDLILMCAMSERFWDTTNTFHLPKIGEMTLTPEDFTMISGLSFGGHWLVMDHEIEGKKKQLKESLGTTPQYVRGTSVKLTWLKSTFEDKKPEDKTLFTHSNPKGQHYILPSYLLSWPSQ</sequence>
<gene>
    <name evidence="2" type="ORF">FSB_LOCUS867</name>
</gene>
<dbReference type="Pfam" id="PF10536">
    <property type="entry name" value="PMD"/>
    <property type="match status" value="1"/>
</dbReference>
<dbReference type="GO" id="GO:0010073">
    <property type="term" value="P:meristem maintenance"/>
    <property type="evidence" value="ECO:0007669"/>
    <property type="project" value="InterPro"/>
</dbReference>
<name>A0A2N9EE22_FAGSY</name>
<dbReference type="EMBL" id="OIVN01000035">
    <property type="protein sequence ID" value="SPC72985.1"/>
    <property type="molecule type" value="Genomic_DNA"/>
</dbReference>
<feature type="domain" description="Aminotransferase-like plant mobile" evidence="1">
    <location>
        <begin position="91"/>
        <end position="194"/>
    </location>
</feature>
<protein>
    <recommendedName>
        <fullName evidence="1">Aminotransferase-like plant mobile domain-containing protein</fullName>
    </recommendedName>
</protein>
<dbReference type="AlphaFoldDB" id="A0A2N9EE22"/>